<evidence type="ECO:0000256" key="9">
    <source>
        <dbReference type="SAM" id="Phobius"/>
    </source>
</evidence>
<dbReference type="InterPro" id="IPR033479">
    <property type="entry name" value="dCache_1"/>
</dbReference>
<dbReference type="CDD" id="cd12914">
    <property type="entry name" value="PDC1_DGC_like"/>
    <property type="match status" value="1"/>
</dbReference>
<proteinExistence type="predicted"/>
<dbReference type="EMBL" id="CP021111">
    <property type="protein sequence ID" value="ARP97276.1"/>
    <property type="molecule type" value="Genomic_DNA"/>
</dbReference>
<dbReference type="CDD" id="cd12915">
    <property type="entry name" value="PDC2_DGC_like"/>
    <property type="match status" value="1"/>
</dbReference>
<evidence type="ECO:0000256" key="6">
    <source>
        <dbReference type="ARBA" id="ARBA00023136"/>
    </source>
</evidence>
<dbReference type="PANTHER" id="PTHR45138:SF9">
    <property type="entry name" value="DIGUANYLATE CYCLASE DGCM-RELATED"/>
    <property type="match status" value="1"/>
</dbReference>
<dbReference type="Pfam" id="PF02743">
    <property type="entry name" value="dCache_1"/>
    <property type="match status" value="1"/>
</dbReference>
<feature type="domain" description="GGDEF" evidence="10">
    <location>
        <begin position="350"/>
        <end position="483"/>
    </location>
</feature>
<dbReference type="SMART" id="SM00267">
    <property type="entry name" value="GGDEF"/>
    <property type="match status" value="1"/>
</dbReference>
<dbReference type="InterPro" id="IPR000160">
    <property type="entry name" value="GGDEF_dom"/>
</dbReference>
<feature type="transmembrane region" description="Helical" evidence="9">
    <location>
        <begin position="281"/>
        <end position="302"/>
    </location>
</feature>
<keyword evidence="3" id="KW-1003">Cell membrane</keyword>
<dbReference type="InterPro" id="IPR043128">
    <property type="entry name" value="Rev_trsase/Diguanyl_cyclase"/>
</dbReference>
<evidence type="ECO:0000256" key="8">
    <source>
        <dbReference type="SAM" id="MobiDB-lite"/>
    </source>
</evidence>
<evidence type="ECO:0000256" key="3">
    <source>
        <dbReference type="ARBA" id="ARBA00022475"/>
    </source>
</evidence>
<dbReference type="PANTHER" id="PTHR45138">
    <property type="entry name" value="REGULATORY COMPONENTS OF SENSORY TRANSDUCTION SYSTEM"/>
    <property type="match status" value="1"/>
</dbReference>
<dbReference type="Pfam" id="PF00990">
    <property type="entry name" value="GGDEF"/>
    <property type="match status" value="1"/>
</dbReference>
<name>A0A1W6ZIT8_9BORD</name>
<dbReference type="Gene3D" id="3.30.70.270">
    <property type="match status" value="1"/>
</dbReference>
<dbReference type="KEGG" id="bgm:CAL15_04015"/>
<dbReference type="InterPro" id="IPR029787">
    <property type="entry name" value="Nucleotide_cyclase"/>
</dbReference>
<dbReference type="FunFam" id="3.30.70.270:FF:000001">
    <property type="entry name" value="Diguanylate cyclase domain protein"/>
    <property type="match status" value="1"/>
</dbReference>
<dbReference type="EC" id="2.7.7.65" evidence="2"/>
<keyword evidence="6 9" id="KW-0472">Membrane</keyword>
<dbReference type="GO" id="GO:0052621">
    <property type="term" value="F:diguanylate cyclase activity"/>
    <property type="evidence" value="ECO:0007669"/>
    <property type="project" value="UniProtKB-EC"/>
</dbReference>
<keyword evidence="12" id="KW-1185">Reference proteome</keyword>
<dbReference type="Gene3D" id="3.30.450.20">
    <property type="entry name" value="PAS domain"/>
    <property type="match status" value="2"/>
</dbReference>
<accession>A0A1W6ZIT8</accession>
<keyword evidence="4 9" id="KW-0812">Transmembrane</keyword>
<dbReference type="PROSITE" id="PS50887">
    <property type="entry name" value="GGDEF"/>
    <property type="match status" value="1"/>
</dbReference>
<dbReference type="NCBIfam" id="TIGR00254">
    <property type="entry name" value="GGDEF"/>
    <property type="match status" value="1"/>
</dbReference>
<dbReference type="Proteomes" id="UP000194161">
    <property type="component" value="Chromosome"/>
</dbReference>
<protein>
    <recommendedName>
        <fullName evidence="2">diguanylate cyclase</fullName>
        <ecNumber evidence="2">2.7.7.65</ecNumber>
    </recommendedName>
</protein>
<dbReference type="SUPFAM" id="SSF55073">
    <property type="entry name" value="Nucleotide cyclase"/>
    <property type="match status" value="1"/>
</dbReference>
<evidence type="ECO:0000256" key="2">
    <source>
        <dbReference type="ARBA" id="ARBA00012528"/>
    </source>
</evidence>
<sequence>MGSRATLRILMAVTAVIVLLAVAAAAAFLRYDRRTTWERATIASNNVARFLETDITRTLRVYDLSLQGVIDSLAQPQFRLLSPEVAHRLLFERAAMADYLGSIIVLDAKGNVVHDSRSVIAEKGNFADRDYFQVHRTSVDAGLYVSGPYRSRLRGGDPSIAISRRLARPDGSFGGVVVGALRLAYLDDRFGRIALGVGDSITLSRDDGLVLRRRPGQEDAPAGVVPAQLLSQYAEHVSGSFISDVGGTERHYSFARVTGLPLTVSIATSTEGIMRPWVHRAWFAGVSTTAFCIAVVLLMVFFRRVMRQGRSETAQLTELAQTDGLTGLLNRRAFDAALRKAWDDAMVLGRPLALLFIDADNFKHFNDVHGHQAGDDLLRQLSRVARKTARRPTDVAARYGGEEFVVLLPDTDLRAAWRIAEDIRQAVEHLHVRNGGGVVTVSVGVASMWPAPPYQADDLVARADQALYVAKARGRNQVHAGRSLQPDTPAQRVRHGEGLQ</sequence>
<comment type="catalytic activity">
    <reaction evidence="7">
        <text>2 GTP = 3',3'-c-di-GMP + 2 diphosphate</text>
        <dbReference type="Rhea" id="RHEA:24898"/>
        <dbReference type="ChEBI" id="CHEBI:33019"/>
        <dbReference type="ChEBI" id="CHEBI:37565"/>
        <dbReference type="ChEBI" id="CHEBI:58805"/>
        <dbReference type="EC" id="2.7.7.65"/>
    </reaction>
</comment>
<evidence type="ECO:0000256" key="5">
    <source>
        <dbReference type="ARBA" id="ARBA00022989"/>
    </source>
</evidence>
<organism evidence="11 12">
    <name type="scientific">Bordetella genomosp. 13</name>
    <dbReference type="NCBI Taxonomy" id="463040"/>
    <lineage>
        <taxon>Bacteria</taxon>
        <taxon>Pseudomonadati</taxon>
        <taxon>Pseudomonadota</taxon>
        <taxon>Betaproteobacteria</taxon>
        <taxon>Burkholderiales</taxon>
        <taxon>Alcaligenaceae</taxon>
        <taxon>Bordetella</taxon>
    </lineage>
</organism>
<evidence type="ECO:0000256" key="1">
    <source>
        <dbReference type="ARBA" id="ARBA00004651"/>
    </source>
</evidence>
<evidence type="ECO:0000259" key="10">
    <source>
        <dbReference type="PROSITE" id="PS50887"/>
    </source>
</evidence>
<keyword evidence="5 9" id="KW-1133">Transmembrane helix</keyword>
<comment type="subcellular location">
    <subcellularLocation>
        <location evidence="1">Cell membrane</location>
        <topology evidence="1">Multi-pass membrane protein</topology>
    </subcellularLocation>
</comment>
<evidence type="ECO:0000313" key="11">
    <source>
        <dbReference type="EMBL" id="ARP97276.1"/>
    </source>
</evidence>
<dbReference type="GO" id="GO:0005886">
    <property type="term" value="C:plasma membrane"/>
    <property type="evidence" value="ECO:0007669"/>
    <property type="project" value="UniProtKB-SubCell"/>
</dbReference>
<dbReference type="AlphaFoldDB" id="A0A1W6ZIT8"/>
<reference evidence="11 12" key="1">
    <citation type="submission" date="2017-05" db="EMBL/GenBank/DDBJ databases">
        <title>Complete and WGS of Bordetella genogroups.</title>
        <authorList>
            <person name="Spilker T."/>
            <person name="LiPuma J."/>
        </authorList>
    </citation>
    <scope>NUCLEOTIDE SEQUENCE [LARGE SCALE GENOMIC DNA]</scope>
    <source>
        <strain evidence="11 12">AU7206</strain>
    </source>
</reference>
<dbReference type="InterPro" id="IPR050469">
    <property type="entry name" value="Diguanylate_Cyclase"/>
</dbReference>
<dbReference type="OrthoDB" id="9813903at2"/>
<evidence type="ECO:0000256" key="7">
    <source>
        <dbReference type="ARBA" id="ARBA00034247"/>
    </source>
</evidence>
<feature type="region of interest" description="Disordered" evidence="8">
    <location>
        <begin position="477"/>
        <end position="500"/>
    </location>
</feature>
<evidence type="ECO:0000313" key="12">
    <source>
        <dbReference type="Proteomes" id="UP000194161"/>
    </source>
</evidence>
<gene>
    <name evidence="11" type="ORF">CAL15_04015</name>
</gene>
<dbReference type="CDD" id="cd01949">
    <property type="entry name" value="GGDEF"/>
    <property type="match status" value="1"/>
</dbReference>
<evidence type="ECO:0000256" key="4">
    <source>
        <dbReference type="ARBA" id="ARBA00022692"/>
    </source>
</evidence>
<dbReference type="STRING" id="463040.CAL15_04015"/>